<dbReference type="Proteomes" id="UP000011626">
    <property type="component" value="Unassembled WGS sequence"/>
</dbReference>
<evidence type="ECO:0000313" key="3">
    <source>
        <dbReference type="Proteomes" id="UP000011626"/>
    </source>
</evidence>
<protein>
    <submittedName>
        <fullName evidence="2">Uncharacterized protein</fullName>
    </submittedName>
</protein>
<reference evidence="2 3" key="1">
    <citation type="journal article" date="2014" name="PLoS Genet.">
        <title>Phylogenetically driven sequencing of extremely halophilic archaea reveals strategies for static and dynamic osmo-response.</title>
        <authorList>
            <person name="Becker E.A."/>
            <person name="Seitzer P.M."/>
            <person name="Tritt A."/>
            <person name="Larsen D."/>
            <person name="Krusor M."/>
            <person name="Yao A.I."/>
            <person name="Wu D."/>
            <person name="Madern D."/>
            <person name="Eisen J.A."/>
            <person name="Darling A.E."/>
            <person name="Facciotti M.T."/>
        </authorList>
    </citation>
    <scope>NUCLEOTIDE SEQUENCE [LARGE SCALE GENOMIC DNA]</scope>
    <source>
        <strain evidence="2 3">2-9-1</strain>
    </source>
</reference>
<dbReference type="OrthoDB" id="346081at2157"/>
<accession>M0CC51</accession>
<proteinExistence type="predicted"/>
<evidence type="ECO:0000256" key="1">
    <source>
        <dbReference type="SAM" id="MobiDB-lite"/>
    </source>
</evidence>
<name>M0CC51_9EURY</name>
<dbReference type="RefSeq" id="WP_006885561.1">
    <property type="nucleotide sequence ID" value="NZ_AOIU01000044.1"/>
</dbReference>
<feature type="compositionally biased region" description="Basic and acidic residues" evidence="1">
    <location>
        <begin position="1"/>
        <end position="19"/>
    </location>
</feature>
<gene>
    <name evidence="2" type="ORF">C475_19488</name>
</gene>
<dbReference type="EMBL" id="AOIU01000044">
    <property type="protein sequence ID" value="ELZ20815.1"/>
    <property type="molecule type" value="Genomic_DNA"/>
</dbReference>
<feature type="region of interest" description="Disordered" evidence="1">
    <location>
        <begin position="1"/>
        <end position="21"/>
    </location>
</feature>
<dbReference type="STRING" id="797114.C475_19488"/>
<dbReference type="AlphaFoldDB" id="M0CC51"/>
<keyword evidence="3" id="KW-1185">Reference proteome</keyword>
<organism evidence="2 3">
    <name type="scientific">Halosimplex carlsbadense 2-9-1</name>
    <dbReference type="NCBI Taxonomy" id="797114"/>
    <lineage>
        <taxon>Archaea</taxon>
        <taxon>Methanobacteriati</taxon>
        <taxon>Methanobacteriota</taxon>
        <taxon>Stenosarchaea group</taxon>
        <taxon>Halobacteria</taxon>
        <taxon>Halobacteriales</taxon>
        <taxon>Haloarculaceae</taxon>
        <taxon>Halosimplex</taxon>
    </lineage>
</organism>
<evidence type="ECO:0000313" key="2">
    <source>
        <dbReference type="EMBL" id="ELZ20815.1"/>
    </source>
</evidence>
<comment type="caution">
    <text evidence="2">The sequence shown here is derived from an EMBL/GenBank/DDBJ whole genome shotgun (WGS) entry which is preliminary data.</text>
</comment>
<sequence length="94" mass="10583">MSKGNTVRETDGNSEHFDQIPDALMEDTLTVRCKIPELEPDLCDGWVESFDIGNSRVKMDGYGRLYFPDNVTTECPKCGDRVLEINGVEVNFHA</sequence>